<evidence type="ECO:0000313" key="2">
    <source>
        <dbReference type="Proteomes" id="UP001227268"/>
    </source>
</evidence>
<organism evidence="1 2">
    <name type="scientific">Naganishia friedmannii</name>
    <dbReference type="NCBI Taxonomy" id="89922"/>
    <lineage>
        <taxon>Eukaryota</taxon>
        <taxon>Fungi</taxon>
        <taxon>Dikarya</taxon>
        <taxon>Basidiomycota</taxon>
        <taxon>Agaricomycotina</taxon>
        <taxon>Tremellomycetes</taxon>
        <taxon>Filobasidiales</taxon>
        <taxon>Filobasidiaceae</taxon>
        <taxon>Naganishia</taxon>
    </lineage>
</organism>
<dbReference type="EMBL" id="JASBWT010000001">
    <property type="protein sequence ID" value="KAJ9108853.1"/>
    <property type="molecule type" value="Genomic_DNA"/>
</dbReference>
<comment type="caution">
    <text evidence="1">The sequence shown here is derived from an EMBL/GenBank/DDBJ whole genome shotgun (WGS) entry which is preliminary data.</text>
</comment>
<gene>
    <name evidence="1" type="ORF">QFC21_000173</name>
</gene>
<dbReference type="Proteomes" id="UP001227268">
    <property type="component" value="Unassembled WGS sequence"/>
</dbReference>
<protein>
    <submittedName>
        <fullName evidence="1">Uncharacterized protein</fullName>
    </submittedName>
</protein>
<keyword evidence="2" id="KW-1185">Reference proteome</keyword>
<proteinExistence type="predicted"/>
<sequence>MRELQDLDPNKISMEQQLDTLNGKMNRSQTTLAAINTTDSKMINTLQSLLDCCEKIHRQITERDSSQQQTGITLVEVLERLDAAIFSLGNGQNNYGYYVNKYTYSVILREYKNRVVASILAYYLSVKKRFLNYVDNASKTATFLFWNPGLLLPLLACIYQLVNLFVDSSIRYNELLKEGTGYPAIELLLEVIFQCWRTLLDDYVGAGHDFVRHAAGQFVEGCAGLLVVFIGAMCLIAYVQYIFSILSGPSSTTSPICKAMYCE</sequence>
<name>A0ACC2WBL2_9TREE</name>
<accession>A0ACC2WBL2</accession>
<reference evidence="1" key="1">
    <citation type="submission" date="2023-04" db="EMBL/GenBank/DDBJ databases">
        <title>Draft Genome sequencing of Naganishia species isolated from polar environments using Oxford Nanopore Technology.</title>
        <authorList>
            <person name="Leo P."/>
            <person name="Venkateswaran K."/>
        </authorList>
    </citation>
    <scope>NUCLEOTIDE SEQUENCE</scope>
    <source>
        <strain evidence="1">MNA-CCFEE 5423</strain>
    </source>
</reference>
<evidence type="ECO:0000313" key="1">
    <source>
        <dbReference type="EMBL" id="KAJ9108853.1"/>
    </source>
</evidence>